<evidence type="ECO:0000313" key="1">
    <source>
        <dbReference type="EMBL" id="KAG9444970.1"/>
    </source>
</evidence>
<comment type="caution">
    <text evidence="1">The sequence shown here is derived from an EMBL/GenBank/DDBJ whole genome shotgun (WGS) entry which is preliminary data.</text>
</comment>
<reference evidence="1 2" key="1">
    <citation type="submission" date="2021-07" db="EMBL/GenBank/DDBJ databases">
        <title>The Aristolochia fimbriata genome: insights into angiosperm evolution, floral development and chemical biosynthesis.</title>
        <authorList>
            <person name="Jiao Y."/>
        </authorList>
    </citation>
    <scope>NUCLEOTIDE SEQUENCE [LARGE SCALE GENOMIC DNA]</scope>
    <source>
        <strain evidence="1">IBCAS-2021</strain>
        <tissue evidence="1">Leaf</tissue>
    </source>
</reference>
<gene>
    <name evidence="1" type="ORF">H6P81_016310</name>
</gene>
<evidence type="ECO:0000313" key="2">
    <source>
        <dbReference type="Proteomes" id="UP000825729"/>
    </source>
</evidence>
<protein>
    <submittedName>
        <fullName evidence="1">Uncharacterized protein</fullName>
    </submittedName>
</protein>
<organism evidence="1 2">
    <name type="scientific">Aristolochia fimbriata</name>
    <name type="common">White veined hardy Dutchman's pipe vine</name>
    <dbReference type="NCBI Taxonomy" id="158543"/>
    <lineage>
        <taxon>Eukaryota</taxon>
        <taxon>Viridiplantae</taxon>
        <taxon>Streptophyta</taxon>
        <taxon>Embryophyta</taxon>
        <taxon>Tracheophyta</taxon>
        <taxon>Spermatophyta</taxon>
        <taxon>Magnoliopsida</taxon>
        <taxon>Magnoliidae</taxon>
        <taxon>Piperales</taxon>
        <taxon>Aristolochiaceae</taxon>
        <taxon>Aristolochia</taxon>
    </lineage>
</organism>
<dbReference type="Proteomes" id="UP000825729">
    <property type="component" value="Unassembled WGS sequence"/>
</dbReference>
<accession>A0AAV7EA15</accession>
<dbReference type="AlphaFoldDB" id="A0AAV7EA15"/>
<keyword evidence="2" id="KW-1185">Reference proteome</keyword>
<dbReference type="EMBL" id="JAINDJ010000006">
    <property type="protein sequence ID" value="KAG9444970.1"/>
    <property type="molecule type" value="Genomic_DNA"/>
</dbReference>
<proteinExistence type="predicted"/>
<name>A0AAV7EA15_ARIFI</name>
<sequence length="268" mass="30064">MVPCAAEAPAGRYSVRTCRGLPHGTTMIVVVPESIPGGSTYWTRLRLPSAWFGVGTLSCVIVVCEGPLKQGRCNPFFSGSNLLRPRRRIISIMDSKNAPPLQWSSSYSVGKAYRLTNPGSSKDIYVSLTRHKLLHSSTHDASGLSFPYPLRDRIYDKEVSLGPIFDGIRAAELFPHYYEWVLAMKVSTSPWDFSNPEGKKLLPLSCRYLFEAFYHIQKNHNSSASTVSRSGWVSVWFHPKNSDLVLVTEQLTRWHQTLGETSISRTQV</sequence>